<dbReference type="SUPFAM" id="SSF48452">
    <property type="entry name" value="TPR-like"/>
    <property type="match status" value="1"/>
</dbReference>
<dbReference type="AlphaFoldDB" id="D3W8G8"/>
<dbReference type="InterPro" id="IPR011990">
    <property type="entry name" value="TPR-like_helical_dom_sf"/>
</dbReference>
<dbReference type="Gene3D" id="1.25.40.10">
    <property type="entry name" value="Tetratricopeptide repeat domain"/>
    <property type="match status" value="1"/>
</dbReference>
<reference evidence="1" key="1">
    <citation type="journal article" date="2010" name="Appl. Environ. Microbiol.">
        <title>Expanding small-molecule functional metagenomics through parallel screening of broad-host-range cosmid environmental DNA libraries in diverse proteobacteria.</title>
        <authorList>
            <person name="Craig J.W."/>
            <person name="Chang F.Y."/>
            <person name="Kim J.H."/>
            <person name="Obiajulu S.C."/>
            <person name="Brady S.F."/>
        </authorList>
    </citation>
    <scope>NUCLEOTIDE SEQUENCE</scope>
</reference>
<dbReference type="PROSITE" id="PS50005">
    <property type="entry name" value="TPR"/>
    <property type="match status" value="1"/>
</dbReference>
<evidence type="ECO:0000313" key="1">
    <source>
        <dbReference type="EMBL" id="ACX33917.1"/>
    </source>
</evidence>
<dbReference type="Pfam" id="PF13432">
    <property type="entry name" value="TPR_16"/>
    <property type="match status" value="1"/>
</dbReference>
<name>D3W8G8_9ZZZZ</name>
<organism evidence="1">
    <name type="scientific">uncultured prokaryote AT3</name>
    <dbReference type="NCBI Taxonomy" id="672202"/>
    <lineage>
        <taxon>unclassified sequences</taxon>
        <taxon>environmental samples</taxon>
    </lineage>
</organism>
<dbReference type="EMBL" id="GQ869381">
    <property type="protein sequence ID" value="ACX33917.1"/>
    <property type="molecule type" value="Genomic_DNA"/>
</dbReference>
<dbReference type="SMART" id="SM00028">
    <property type="entry name" value="TPR"/>
    <property type="match status" value="2"/>
</dbReference>
<protein>
    <submittedName>
        <fullName evidence="1">Hypothetical TPR repeat protein</fullName>
    </submittedName>
</protein>
<dbReference type="InterPro" id="IPR019734">
    <property type="entry name" value="TPR_rpt"/>
</dbReference>
<accession>D3W8G8</accession>
<dbReference type="PROSITE" id="PS50293">
    <property type="entry name" value="TPR_REGION"/>
    <property type="match status" value="1"/>
</dbReference>
<proteinExistence type="predicted"/>
<sequence>MTTLSALEKLLDGPRDNALLRFGLGNEYLKAGNADQAISLYQSAVERDPNYSAAWKALGKTLAGAGRKAEARLALQRGIEVAEARGDIQASKEMNVFLRRLERS</sequence>